<proteinExistence type="predicted"/>
<dbReference type="Proteomes" id="UP000001963">
    <property type="component" value="Chromosome"/>
</dbReference>
<protein>
    <submittedName>
        <fullName evidence="1">Uncharacterized protein</fullName>
    </submittedName>
</protein>
<evidence type="ECO:0000313" key="2">
    <source>
        <dbReference type="Proteomes" id="UP000001963"/>
    </source>
</evidence>
<evidence type="ECO:0000313" key="1">
    <source>
        <dbReference type="EMBL" id="ASV62351.1"/>
    </source>
</evidence>
<dbReference type="AlphaFoldDB" id="A0A286M2V2"/>
<keyword evidence="2" id="KW-1185">Reference proteome</keyword>
<sequence>MGGLSPLDHRIASCSGPAFVPCWVCQRDCQRRLHARRQIVRIVSRMHGANRRAGFILDSERTRAAATHHVALGKPPGLAPETAAAPSFLDRRIETPGCVAIFGTD</sequence>
<name>A0A286M2V2_GRABC</name>
<dbReference type="KEGG" id="gbe:GbCGDNIH1_5010"/>
<organism evidence="1 2">
    <name type="scientific">Granulibacter bethesdensis (strain ATCC BAA-1260 / CGDNIH1)</name>
    <dbReference type="NCBI Taxonomy" id="391165"/>
    <lineage>
        <taxon>Bacteria</taxon>
        <taxon>Pseudomonadati</taxon>
        <taxon>Pseudomonadota</taxon>
        <taxon>Alphaproteobacteria</taxon>
        <taxon>Acetobacterales</taxon>
        <taxon>Acetobacteraceae</taxon>
        <taxon>Granulibacter</taxon>
    </lineage>
</organism>
<reference evidence="1 2" key="1">
    <citation type="journal article" date="2007" name="J. Bacteriol.">
        <title>Genome sequence analysis of the emerging human pathogenic acetic acid bacterium Granulibacter bethesdensis.</title>
        <authorList>
            <person name="Greenberg D.E."/>
            <person name="Porcella S.F."/>
            <person name="Zelazny A.M."/>
            <person name="Virtaneva K."/>
            <person name="Sturdevant D.E."/>
            <person name="Kupko J.J.III."/>
            <person name="Barbian K.D."/>
            <person name="Babar A."/>
            <person name="Dorward D.W."/>
            <person name="Holland S.M."/>
        </authorList>
    </citation>
    <scope>NUCLEOTIDE SEQUENCE [LARGE SCALE GENOMIC DNA]</scope>
    <source>
        <strain evidence="2">ATCC BAA-1260 / CGDNIH1</strain>
    </source>
</reference>
<accession>A0A286M2V2</accession>
<gene>
    <name evidence="1" type="ordered locus">GbCGDNIH1_5010</name>
</gene>
<dbReference type="EMBL" id="CP000394">
    <property type="protein sequence ID" value="ASV62351.1"/>
    <property type="molecule type" value="Genomic_DNA"/>
</dbReference>